<dbReference type="Proteomes" id="UP000664385">
    <property type="component" value="Unassembled WGS sequence"/>
</dbReference>
<accession>A0A939DU62</accession>
<reference evidence="4" key="1">
    <citation type="submission" date="2020-12" db="EMBL/GenBank/DDBJ databases">
        <title>PHA producing bacteria isolated from mangrove.</title>
        <authorList>
            <person name="Zheng W."/>
            <person name="Yu S."/>
            <person name="Huang Y."/>
        </authorList>
    </citation>
    <scope>NUCLEOTIDE SEQUENCE</scope>
    <source>
        <strain evidence="4">GN8-5</strain>
    </source>
</reference>
<comment type="caution">
    <text evidence="4">The sequence shown here is derived from an EMBL/GenBank/DDBJ whole genome shotgun (WGS) entry which is preliminary data.</text>
</comment>
<dbReference type="Pfam" id="PF00498">
    <property type="entry name" value="FHA"/>
    <property type="match status" value="1"/>
</dbReference>
<organism evidence="4 5">
    <name type="scientific">Microbacterium esteraromaticum</name>
    <dbReference type="NCBI Taxonomy" id="57043"/>
    <lineage>
        <taxon>Bacteria</taxon>
        <taxon>Bacillati</taxon>
        <taxon>Actinomycetota</taxon>
        <taxon>Actinomycetes</taxon>
        <taxon>Micrococcales</taxon>
        <taxon>Microbacteriaceae</taxon>
        <taxon>Microbacterium</taxon>
    </lineage>
</organism>
<dbReference type="EMBL" id="JAEMWU010000001">
    <property type="protein sequence ID" value="MBN8205064.1"/>
    <property type="molecule type" value="Genomic_DNA"/>
</dbReference>
<protein>
    <submittedName>
        <fullName evidence="4">FHA domain-containing protein</fullName>
    </submittedName>
</protein>
<evidence type="ECO:0000256" key="2">
    <source>
        <dbReference type="SAM" id="MobiDB-lite"/>
    </source>
</evidence>
<gene>
    <name evidence="4" type="ORF">JF543_03710</name>
</gene>
<dbReference type="InterPro" id="IPR000253">
    <property type="entry name" value="FHA_dom"/>
</dbReference>
<feature type="domain" description="FHA" evidence="3">
    <location>
        <begin position="370"/>
        <end position="426"/>
    </location>
</feature>
<feature type="compositionally biased region" description="Pro residues" evidence="2">
    <location>
        <begin position="263"/>
        <end position="286"/>
    </location>
</feature>
<dbReference type="PROSITE" id="PS50006">
    <property type="entry name" value="FHA_DOMAIN"/>
    <property type="match status" value="1"/>
</dbReference>
<evidence type="ECO:0000313" key="4">
    <source>
        <dbReference type="EMBL" id="MBN8205064.1"/>
    </source>
</evidence>
<evidence type="ECO:0000313" key="5">
    <source>
        <dbReference type="Proteomes" id="UP000664385"/>
    </source>
</evidence>
<proteinExistence type="predicted"/>
<sequence length="464" mass="46849">MTHFSYRSGTWQVVVEDGGVVAVPGDVAIDRVVRLTRMLQQGTPALTDVIDVLAAGSIASLGSFAIALTPGGSVRFAVRGSVSVSIEAETGTESVSGADVSTWSERFVVDPKGFALTLEEARGHTALPIRSGVVLAASITTGQDAPAESVVATADATGTTSAPASDVVALPPAPVAADGGHAQHTLIPAEYTFGSETEALLGADAADEPAADEPATEDAPVAPVPAVDAAPVPEPLSDSALEQTIHKAPTPPTLPAHVVDSTPPAPGVASPPPASPVAPPPAPPAPAASAPFPTIAPPLPPAPPAPVVLGDHDGATISLAEVRRLRAEGSAAPADPEAPTEMIPTVDEPAAAHGTARLSTGQVVELDRTVIIGRRPRTTRASGESMPHLVAVDSPQQDISRSHLEIRPEGDSVVVIDLRTTNGSTLIRPGTDPVRLHPGEPTLVLGGDVVDLGDGVTVAFEGLA</sequence>
<dbReference type="InterPro" id="IPR008984">
    <property type="entry name" value="SMAD_FHA_dom_sf"/>
</dbReference>
<evidence type="ECO:0000256" key="1">
    <source>
        <dbReference type="ARBA" id="ARBA00022553"/>
    </source>
</evidence>
<keyword evidence="1" id="KW-0597">Phosphoprotein</keyword>
<feature type="region of interest" description="Disordered" evidence="2">
    <location>
        <begin position="246"/>
        <end position="298"/>
    </location>
</feature>
<dbReference type="AlphaFoldDB" id="A0A939DU62"/>
<dbReference type="Gene3D" id="2.60.200.20">
    <property type="match status" value="1"/>
</dbReference>
<dbReference type="SUPFAM" id="SSF49879">
    <property type="entry name" value="SMAD/FHA domain"/>
    <property type="match status" value="1"/>
</dbReference>
<dbReference type="CDD" id="cd00060">
    <property type="entry name" value="FHA"/>
    <property type="match status" value="1"/>
</dbReference>
<evidence type="ECO:0000259" key="3">
    <source>
        <dbReference type="PROSITE" id="PS50006"/>
    </source>
</evidence>
<dbReference type="RefSeq" id="WP_206822768.1">
    <property type="nucleotide sequence ID" value="NZ_JAEMWU010000001.1"/>
</dbReference>
<name>A0A939DU62_9MICO</name>